<dbReference type="GO" id="GO:0016887">
    <property type="term" value="F:ATP hydrolysis activity"/>
    <property type="evidence" value="ECO:0007669"/>
    <property type="project" value="InterPro"/>
</dbReference>
<keyword evidence="5" id="KW-0067">ATP-binding</keyword>
<dbReference type="Pfam" id="PF00005">
    <property type="entry name" value="ABC_tran"/>
    <property type="match status" value="1"/>
</dbReference>
<evidence type="ECO:0000256" key="6">
    <source>
        <dbReference type="SAM" id="MobiDB-lite"/>
    </source>
</evidence>
<evidence type="ECO:0000313" key="9">
    <source>
        <dbReference type="Proteomes" id="UP000251123"/>
    </source>
</evidence>
<protein>
    <submittedName>
        <fullName evidence="8">ABC transporter multidrug efflux pump</fullName>
    </submittedName>
</protein>
<dbReference type="PANTHER" id="PTHR42711:SF5">
    <property type="entry name" value="ABC TRANSPORTER ATP-BINDING PROTEIN NATA"/>
    <property type="match status" value="1"/>
</dbReference>
<evidence type="ECO:0000256" key="5">
    <source>
        <dbReference type="ARBA" id="ARBA00022840"/>
    </source>
</evidence>
<feature type="region of interest" description="Disordered" evidence="6">
    <location>
        <begin position="138"/>
        <end position="163"/>
    </location>
</feature>
<organism evidence="8 9">
    <name type="scientific">Klebsiella pneumoniae</name>
    <dbReference type="NCBI Taxonomy" id="573"/>
    <lineage>
        <taxon>Bacteria</taxon>
        <taxon>Pseudomonadati</taxon>
        <taxon>Pseudomonadota</taxon>
        <taxon>Gammaproteobacteria</taxon>
        <taxon>Enterobacterales</taxon>
        <taxon>Enterobacteriaceae</taxon>
        <taxon>Klebsiella/Raoultella group</taxon>
        <taxon>Klebsiella</taxon>
        <taxon>Klebsiella pneumoniae complex</taxon>
    </lineage>
</organism>
<evidence type="ECO:0000256" key="2">
    <source>
        <dbReference type="ARBA" id="ARBA00022448"/>
    </source>
</evidence>
<dbReference type="Gene3D" id="3.40.50.300">
    <property type="entry name" value="P-loop containing nucleotide triphosphate hydrolases"/>
    <property type="match status" value="1"/>
</dbReference>
<dbReference type="AlphaFoldDB" id="A0A2X1SSF7"/>
<dbReference type="Proteomes" id="UP000251123">
    <property type="component" value="Unassembled WGS sequence"/>
</dbReference>
<evidence type="ECO:0000256" key="1">
    <source>
        <dbReference type="ARBA" id="ARBA00005417"/>
    </source>
</evidence>
<keyword evidence="4" id="KW-0547">Nucleotide-binding</keyword>
<comment type="similarity">
    <text evidence="1">Belongs to the ABC transporter superfamily.</text>
</comment>
<reference evidence="8 9" key="1">
    <citation type="submission" date="2018-06" db="EMBL/GenBank/DDBJ databases">
        <authorList>
            <consortium name="Pathogen Informatics"/>
            <person name="Doyle S."/>
        </authorList>
    </citation>
    <scope>NUCLEOTIDE SEQUENCE [LARGE SCALE GENOMIC DNA]</scope>
    <source>
        <strain evidence="8 9">NCTC9601</strain>
    </source>
</reference>
<evidence type="ECO:0000259" key="7">
    <source>
        <dbReference type="Pfam" id="PF00005"/>
    </source>
</evidence>
<dbReference type="InterPro" id="IPR050763">
    <property type="entry name" value="ABC_transporter_ATP-binding"/>
</dbReference>
<gene>
    <name evidence="8" type="primary">ybhF_3</name>
    <name evidence="8" type="ORF">NCTC9601_03799</name>
</gene>
<dbReference type="InterPro" id="IPR027417">
    <property type="entry name" value="P-loop_NTPase"/>
</dbReference>
<name>A0A2X1SSF7_KLEPN</name>
<evidence type="ECO:0000256" key="4">
    <source>
        <dbReference type="ARBA" id="ARBA00022741"/>
    </source>
</evidence>
<sequence length="163" mass="17677">MSETVIALNGLSRRFPGMDRPAVAPLTCTIRAGYVTGLVGPDGAGKTTLMRMLAGLLKPDEGRASVIGFDPLKDDSALHAVLGYMPQKFGLYEDLTVMENLTLYADLRSGHRRGAEENFRPPAGVHLPWSIHRTAGRQAFRRDEAKAGPRLYPGGRSESTAAR</sequence>
<evidence type="ECO:0000313" key="8">
    <source>
        <dbReference type="EMBL" id="SPX56591.1"/>
    </source>
</evidence>
<keyword evidence="3" id="KW-0536">Nodulation</keyword>
<dbReference type="PANTHER" id="PTHR42711">
    <property type="entry name" value="ABC TRANSPORTER ATP-BINDING PROTEIN"/>
    <property type="match status" value="1"/>
</dbReference>
<dbReference type="InterPro" id="IPR003439">
    <property type="entry name" value="ABC_transporter-like_ATP-bd"/>
</dbReference>
<accession>A0A2X1SSF7</accession>
<evidence type="ECO:0000256" key="3">
    <source>
        <dbReference type="ARBA" id="ARBA00022458"/>
    </source>
</evidence>
<dbReference type="SUPFAM" id="SSF52540">
    <property type="entry name" value="P-loop containing nucleoside triphosphate hydrolases"/>
    <property type="match status" value="1"/>
</dbReference>
<dbReference type="GO" id="GO:0005524">
    <property type="term" value="F:ATP binding"/>
    <property type="evidence" value="ECO:0007669"/>
    <property type="project" value="UniProtKB-KW"/>
</dbReference>
<keyword evidence="2" id="KW-0813">Transport</keyword>
<dbReference type="EMBL" id="UASN01000021">
    <property type="protein sequence ID" value="SPX56591.1"/>
    <property type="molecule type" value="Genomic_DNA"/>
</dbReference>
<proteinExistence type="inferred from homology"/>
<feature type="domain" description="ABC transporter" evidence="7">
    <location>
        <begin position="25"/>
        <end position="116"/>
    </location>
</feature>